<organism evidence="1 2">
    <name type="scientific">Lacticaseibacillus paracasei NRIC 0644</name>
    <dbReference type="NCBI Taxonomy" id="1435038"/>
    <lineage>
        <taxon>Bacteria</taxon>
        <taxon>Bacillati</taxon>
        <taxon>Bacillota</taxon>
        <taxon>Bacilli</taxon>
        <taxon>Lactobacillales</taxon>
        <taxon>Lactobacillaceae</taxon>
        <taxon>Lacticaseibacillus</taxon>
    </lineage>
</organism>
<proteinExistence type="predicted"/>
<dbReference type="Pfam" id="PF07761">
    <property type="entry name" value="DUF1617"/>
    <property type="match status" value="1"/>
</dbReference>
<evidence type="ECO:0008006" key="3">
    <source>
        <dbReference type="Google" id="ProtNLM"/>
    </source>
</evidence>
<protein>
    <recommendedName>
        <fullName evidence="3">Phage protein</fullName>
    </recommendedName>
</protein>
<gene>
    <name evidence="1" type="ORF">LC0644_1070</name>
</gene>
<dbReference type="InterPro" id="IPR011675">
    <property type="entry name" value="DUF1617"/>
</dbReference>
<dbReference type="EMBL" id="BAYM01000080">
    <property type="protein sequence ID" value="GAN36481.1"/>
    <property type="molecule type" value="Genomic_DNA"/>
</dbReference>
<dbReference type="RefSeq" id="WP_045624833.1">
    <property type="nucleotide sequence ID" value="NZ_BAYM01000080.1"/>
</dbReference>
<sequence>MKITLKNADIAKTYNFVEQIKVKGKDALALAKFIKLLRQTLAAASEDEQTLADQFAQKDADGTAKTNPNGNVLLDPTLVTDYKKSHADWLDQEAEIEGGTYVNHIDDVDRILDEYVEKTEIGGSDLEAYLSLHEAFEAAQSTKKGVN</sequence>
<evidence type="ECO:0000313" key="2">
    <source>
        <dbReference type="Proteomes" id="UP000032552"/>
    </source>
</evidence>
<dbReference type="AlphaFoldDB" id="A0A0C9PNF6"/>
<reference evidence="2" key="1">
    <citation type="submission" date="2014-05" db="EMBL/GenBank/DDBJ databases">
        <title>Whole genome sequencing of Lactobacillus casei NRIC0644.</title>
        <authorList>
            <person name="Atarashi H."/>
            <person name="Yoshida Y."/>
            <person name="Fujimura S."/>
            <person name="Tanaka N."/>
            <person name="Shiwa Y."/>
            <person name="Yoshikawa H."/>
            <person name="Okada S."/>
            <person name="Nakagawa J."/>
        </authorList>
    </citation>
    <scope>NUCLEOTIDE SEQUENCE [LARGE SCALE GENOMIC DNA]</scope>
    <source>
        <strain evidence="2">NRIC0644</strain>
    </source>
</reference>
<comment type="caution">
    <text evidence="1">The sequence shown here is derived from an EMBL/GenBank/DDBJ whole genome shotgun (WGS) entry which is preliminary data.</text>
</comment>
<evidence type="ECO:0000313" key="1">
    <source>
        <dbReference type="EMBL" id="GAN36481.1"/>
    </source>
</evidence>
<accession>A0A0C9PNF6</accession>
<dbReference type="Proteomes" id="UP000032552">
    <property type="component" value="Unassembled WGS sequence"/>
</dbReference>
<name>A0A0C9PNF6_LACPA</name>